<feature type="region of interest" description="Disordered" evidence="1">
    <location>
        <begin position="452"/>
        <end position="492"/>
    </location>
</feature>
<keyword evidence="3" id="KW-1185">Reference proteome</keyword>
<sequence>MGFTTGGAGGGGHTALAPALIGGESVRARKLVHVHRGERAALEHAIATGGPLRFLLVDTTPIEYAITARMADAAVPVPQTAAALRSAVLAALRAELLRLGALGLAERSIFCWDGPNVALIKKDTTSKRMQAMATGLLAWQREAAEAAPREAQLRQHATHAAMAMLSDLYTPEGVAALVADLPGHVTADEDAVAGSAAPIVHVVAHNEADLLIARLSRSLGHGESSAVLSIDSDMLVHALDAYRWVVRAVPLEEHDVPGAPPPEFHWQHLFDRNRLAHALNTTWSAAFGPHLDEARVLAFVALCRTDYGNGLHRIGPKQLINQRQLANALLHVGARPLLAARVHAIIERVGHNHTAAEVAAVQRIADVYLLAEHGATETRAKCRNEATRAAAQARLGFRDGSRLAHWEEHPQEHRPVVPPLRAPDHGNVGGKALGFKQQVSRAVLSHKPDILVPRTQGNVPTTHLTPKRPAPDRVFDKSKQEAAKSKKPARGSTAVKLLRKTPKVYDGGASTTKIKDSTVDKETMTKHFGLATHCTSMAALGNSGVSEAHLRAVPGFAALVSTEAYSNQHCIVVWRVALGEMLKLQPGWLTCSDATAVDRLRHLFLVCRSGCSSKSFLNKGMAAPNGYTNDEFAAVRSSGGWSDEMVQARRAVQQAGYVLPDFAMLDKATPNVLAAHIFGEWSRLAERVRGVVSSAIHLRYGHNKRGRTLTKRLWSCELPDRHGRAQHGVARDSELQALLSQRDAHVVAARRTLEDSAEGGWDLTLDQIMRSARGTVTLHLLQGWAEALSGKALLSGTAAPSFVGIFTRSSLGHFFRFGAKRLAAFASWIDTNSTLLRAAADSERLARCGVVRHPGRWALRPDLPSICAEMQFRVRRQLGLSPELTKDCTSFDKAAMDSTLHFLETALDMSARQAWGAMGMGVAWVPTGTVTSDGASMRWYYCNLTRPVRFRMLDANAPPEEDKYRVGAPVLSECAARLAPHQSSMVWRRLQRHERFCGVQVGVRRAVVLPLPSNEDFTGSPAARTSANQGALSGTTSRKNTRLAIGKAQAAGRPVMHVGVDPGINNIVTMARFVDMEPGTYYTCPDGTHPDGRAPLTADERVAARLPPLAPTRTKRSLSDELYGATDEDRQRWRRLQAVALKKETMTDQCNWLASEIAKLRRTHDAAAPVGVAARHMHAAAFEQSPAVSALRDELRRVKKRQLQLAVDAILEWLVMREGVGLMSQRFQTWGSRDALVVVHVGNWKSTRRPGLAGQTSSVLLRECMRQARLRGLPIVWRLQDEFMTSQACPSACTSTGRKIDSKKNLRGEPQRLSGLRRRFRSRAVRDIKHCTSCHRTYARDVAAAVNIMLAGLHQLRHNCGAFRPPPPKPLRQ</sequence>
<evidence type="ECO:0000313" key="3">
    <source>
        <dbReference type="Proteomes" id="UP000245946"/>
    </source>
</evidence>
<organism evidence="2 3">
    <name type="scientific">Tilletiopsis washingtonensis</name>
    <dbReference type="NCBI Taxonomy" id="58919"/>
    <lineage>
        <taxon>Eukaryota</taxon>
        <taxon>Fungi</taxon>
        <taxon>Dikarya</taxon>
        <taxon>Basidiomycota</taxon>
        <taxon>Ustilaginomycotina</taxon>
        <taxon>Exobasidiomycetes</taxon>
        <taxon>Entylomatales</taxon>
        <taxon>Entylomatales incertae sedis</taxon>
        <taxon>Tilletiopsis</taxon>
    </lineage>
</organism>
<dbReference type="EMBL" id="KZ819297">
    <property type="protein sequence ID" value="PWN96948.1"/>
    <property type="molecule type" value="Genomic_DNA"/>
</dbReference>
<evidence type="ECO:0000256" key="1">
    <source>
        <dbReference type="SAM" id="MobiDB-lite"/>
    </source>
</evidence>
<feature type="compositionally biased region" description="Basic and acidic residues" evidence="1">
    <location>
        <begin position="469"/>
        <end position="484"/>
    </location>
</feature>
<feature type="compositionally biased region" description="Polar residues" evidence="1">
    <location>
        <begin position="1023"/>
        <end position="1038"/>
    </location>
</feature>
<evidence type="ECO:0000313" key="2">
    <source>
        <dbReference type="EMBL" id="PWN96948.1"/>
    </source>
</evidence>
<dbReference type="GeneID" id="37271803"/>
<dbReference type="Gene3D" id="3.40.50.1010">
    <property type="entry name" value="5'-nuclease"/>
    <property type="match status" value="1"/>
</dbReference>
<name>A0A316Z7J4_9BASI</name>
<feature type="compositionally biased region" description="Polar residues" evidence="1">
    <location>
        <begin position="455"/>
        <end position="464"/>
    </location>
</feature>
<protein>
    <submittedName>
        <fullName evidence="2">Uncharacterized protein</fullName>
    </submittedName>
</protein>
<proteinExistence type="predicted"/>
<feature type="region of interest" description="Disordered" evidence="1">
    <location>
        <begin position="1015"/>
        <end position="1039"/>
    </location>
</feature>
<accession>A0A316Z7J4</accession>
<dbReference type="RefSeq" id="XP_025597227.1">
    <property type="nucleotide sequence ID" value="XM_025744259.1"/>
</dbReference>
<gene>
    <name evidence="2" type="ORF">FA09DRAFT_339869</name>
</gene>
<dbReference type="Proteomes" id="UP000245946">
    <property type="component" value="Unassembled WGS sequence"/>
</dbReference>
<reference evidence="2 3" key="1">
    <citation type="journal article" date="2018" name="Mol. Biol. Evol.">
        <title>Broad Genomic Sampling Reveals a Smut Pathogenic Ancestry of the Fungal Clade Ustilaginomycotina.</title>
        <authorList>
            <person name="Kijpornyongpan T."/>
            <person name="Mondo S.J."/>
            <person name="Barry K."/>
            <person name="Sandor L."/>
            <person name="Lee J."/>
            <person name="Lipzen A."/>
            <person name="Pangilinan J."/>
            <person name="LaButti K."/>
            <person name="Hainaut M."/>
            <person name="Henrissat B."/>
            <person name="Grigoriev I.V."/>
            <person name="Spatafora J.W."/>
            <person name="Aime M.C."/>
        </authorList>
    </citation>
    <scope>NUCLEOTIDE SEQUENCE [LARGE SCALE GENOMIC DNA]</scope>
    <source>
        <strain evidence="2 3">MCA 4186</strain>
    </source>
</reference>